<dbReference type="OrthoDB" id="2290038at2759"/>
<name>A0A1X0R3S8_RHIZD</name>
<protein>
    <submittedName>
        <fullName evidence="1">Uncharacterized protein</fullName>
    </submittedName>
</protein>
<accession>A0A1X0R3S8</accession>
<gene>
    <name evidence="1" type="ORF">BCV72DRAFT_227916</name>
</gene>
<dbReference type="AlphaFoldDB" id="A0A1X0R3S8"/>
<dbReference type="Proteomes" id="UP000242414">
    <property type="component" value="Unassembled WGS sequence"/>
</dbReference>
<organism evidence="1">
    <name type="scientific">Rhizopus microsporus var. microsporus</name>
    <dbReference type="NCBI Taxonomy" id="86635"/>
    <lineage>
        <taxon>Eukaryota</taxon>
        <taxon>Fungi</taxon>
        <taxon>Fungi incertae sedis</taxon>
        <taxon>Mucoromycota</taxon>
        <taxon>Mucoromycotina</taxon>
        <taxon>Mucoromycetes</taxon>
        <taxon>Mucorales</taxon>
        <taxon>Mucorineae</taxon>
        <taxon>Rhizopodaceae</taxon>
        <taxon>Rhizopus</taxon>
    </lineage>
</organism>
<reference evidence="1" key="1">
    <citation type="journal article" date="2016" name="Proc. Natl. Acad. Sci. U.S.A.">
        <title>Lipid metabolic changes in an early divergent fungus govern the establishment of a mutualistic symbiosis with endobacteria.</title>
        <authorList>
            <person name="Lastovetsky O.A."/>
            <person name="Gaspar M.L."/>
            <person name="Mondo S.J."/>
            <person name="LaButti K.M."/>
            <person name="Sandor L."/>
            <person name="Grigoriev I.V."/>
            <person name="Henry S.A."/>
            <person name="Pawlowska T.E."/>
        </authorList>
    </citation>
    <scope>NUCLEOTIDE SEQUENCE [LARGE SCALE GENOMIC DNA]</scope>
    <source>
        <strain evidence="1">ATCC 52814</strain>
    </source>
</reference>
<evidence type="ECO:0000313" key="1">
    <source>
        <dbReference type="EMBL" id="ORE06669.1"/>
    </source>
</evidence>
<dbReference type="EMBL" id="KV921918">
    <property type="protein sequence ID" value="ORE06669.1"/>
    <property type="molecule type" value="Genomic_DNA"/>
</dbReference>
<proteinExistence type="predicted"/>
<sequence length="72" mass="8434">MTTDCVPNEHMRCLNVLDDIPKYESMYIEGNASDLYETIDLEWHHWENPETSKKEPEPSLKKLLDFAGYQSS</sequence>
<dbReference type="VEuPathDB" id="FungiDB:BCV72DRAFT_227916"/>